<accession>A0AAD3S1U6</accession>
<keyword evidence="1" id="KW-0175">Coiled coil</keyword>
<keyword evidence="3" id="KW-1185">Reference proteome</keyword>
<dbReference type="Pfam" id="PF03087">
    <property type="entry name" value="BPS1"/>
    <property type="match status" value="1"/>
</dbReference>
<evidence type="ECO:0000256" key="1">
    <source>
        <dbReference type="SAM" id="Coils"/>
    </source>
</evidence>
<protein>
    <submittedName>
        <fullName evidence="2">Uncharacterized protein</fullName>
    </submittedName>
</protein>
<evidence type="ECO:0000313" key="3">
    <source>
        <dbReference type="Proteomes" id="UP001279734"/>
    </source>
</evidence>
<proteinExistence type="predicted"/>
<dbReference type="GO" id="GO:0048364">
    <property type="term" value="P:root development"/>
    <property type="evidence" value="ECO:0007669"/>
    <property type="project" value="InterPro"/>
</dbReference>
<dbReference type="AlphaFoldDB" id="A0AAD3S1U6"/>
<evidence type="ECO:0000313" key="2">
    <source>
        <dbReference type="EMBL" id="GMH02918.1"/>
    </source>
</evidence>
<dbReference type="PANTHER" id="PTHR33070">
    <property type="entry name" value="OS06G0725500 PROTEIN"/>
    <property type="match status" value="1"/>
</dbReference>
<dbReference type="GO" id="GO:0048367">
    <property type="term" value="P:shoot system development"/>
    <property type="evidence" value="ECO:0007669"/>
    <property type="project" value="InterPro"/>
</dbReference>
<comment type="caution">
    <text evidence="2">The sequence shown here is derived from an EMBL/GenBank/DDBJ whole genome shotgun (WGS) entry which is preliminary data.</text>
</comment>
<feature type="coiled-coil region" evidence="1">
    <location>
        <begin position="255"/>
        <end position="282"/>
    </location>
</feature>
<dbReference type="Proteomes" id="UP001279734">
    <property type="component" value="Unassembled WGS sequence"/>
</dbReference>
<gene>
    <name evidence="2" type="ORF">Nepgr_004757</name>
</gene>
<dbReference type="PANTHER" id="PTHR33070:SF129">
    <property type="entry name" value="DUF241 DOMAIN PROTEIN"/>
    <property type="match status" value="1"/>
</dbReference>
<dbReference type="InterPro" id="IPR004320">
    <property type="entry name" value="BPS1_pln"/>
</dbReference>
<sequence>MASSANKRTRYHARSISWPSRYHPLICQFDEHLCRLSSSDATLTSSLLINHKLNCLKGLYDCIDELLLLNSNQQALSQGCCTKWVDGLLDASLRLLDACDTARDALQQMKERVQGIQAVLRRRCSGESSIANEVVDCISTRKKMKKTIKKCLKDIKSITCISRDERIVENIPMVGVLRDAEAITADVLESLLSYMVGQKSQSSKGSWFLFSKVTHQNLAFNNDKAADTVEFKDVDDAMHSLASNMKRSGINVAQAETWRSQMMKLESDIQDLDELLECLFRRLVNARASLLNILSS</sequence>
<reference evidence="2" key="1">
    <citation type="submission" date="2023-05" db="EMBL/GenBank/DDBJ databases">
        <title>Nepenthes gracilis genome sequencing.</title>
        <authorList>
            <person name="Fukushima K."/>
        </authorList>
    </citation>
    <scope>NUCLEOTIDE SEQUENCE</scope>
    <source>
        <strain evidence="2">SING2019-196</strain>
    </source>
</reference>
<dbReference type="EMBL" id="BSYO01000004">
    <property type="protein sequence ID" value="GMH02918.1"/>
    <property type="molecule type" value="Genomic_DNA"/>
</dbReference>
<name>A0AAD3S1U6_NEPGR</name>
<organism evidence="2 3">
    <name type="scientific">Nepenthes gracilis</name>
    <name type="common">Slender pitcher plant</name>
    <dbReference type="NCBI Taxonomy" id="150966"/>
    <lineage>
        <taxon>Eukaryota</taxon>
        <taxon>Viridiplantae</taxon>
        <taxon>Streptophyta</taxon>
        <taxon>Embryophyta</taxon>
        <taxon>Tracheophyta</taxon>
        <taxon>Spermatophyta</taxon>
        <taxon>Magnoliopsida</taxon>
        <taxon>eudicotyledons</taxon>
        <taxon>Gunneridae</taxon>
        <taxon>Pentapetalae</taxon>
        <taxon>Caryophyllales</taxon>
        <taxon>Nepenthaceae</taxon>
        <taxon>Nepenthes</taxon>
    </lineage>
</organism>